<protein>
    <submittedName>
        <fullName evidence="2">Uncharacterized protein</fullName>
    </submittedName>
</protein>
<dbReference type="AlphaFoldDB" id="A0A5B7GK08"/>
<organism evidence="2 3">
    <name type="scientific">Portunus trituberculatus</name>
    <name type="common">Swimming crab</name>
    <name type="synonym">Neptunus trituberculatus</name>
    <dbReference type="NCBI Taxonomy" id="210409"/>
    <lineage>
        <taxon>Eukaryota</taxon>
        <taxon>Metazoa</taxon>
        <taxon>Ecdysozoa</taxon>
        <taxon>Arthropoda</taxon>
        <taxon>Crustacea</taxon>
        <taxon>Multicrustacea</taxon>
        <taxon>Malacostraca</taxon>
        <taxon>Eumalacostraca</taxon>
        <taxon>Eucarida</taxon>
        <taxon>Decapoda</taxon>
        <taxon>Pleocyemata</taxon>
        <taxon>Brachyura</taxon>
        <taxon>Eubrachyura</taxon>
        <taxon>Portunoidea</taxon>
        <taxon>Portunidae</taxon>
        <taxon>Portuninae</taxon>
        <taxon>Portunus</taxon>
    </lineage>
</organism>
<reference evidence="2 3" key="1">
    <citation type="submission" date="2019-05" db="EMBL/GenBank/DDBJ databases">
        <title>Another draft genome of Portunus trituberculatus and its Hox gene families provides insights of decapod evolution.</title>
        <authorList>
            <person name="Jeong J.-H."/>
            <person name="Song I."/>
            <person name="Kim S."/>
            <person name="Choi T."/>
            <person name="Kim D."/>
            <person name="Ryu S."/>
            <person name="Kim W."/>
        </authorList>
    </citation>
    <scope>NUCLEOTIDE SEQUENCE [LARGE SCALE GENOMIC DNA]</scope>
    <source>
        <tissue evidence="2">Muscle</tissue>
    </source>
</reference>
<dbReference type="Proteomes" id="UP000324222">
    <property type="component" value="Unassembled WGS sequence"/>
</dbReference>
<dbReference type="EMBL" id="VSRR010016453">
    <property type="protein sequence ID" value="MPC59312.1"/>
    <property type="molecule type" value="Genomic_DNA"/>
</dbReference>
<feature type="transmembrane region" description="Helical" evidence="1">
    <location>
        <begin position="12"/>
        <end position="31"/>
    </location>
</feature>
<gene>
    <name evidence="2" type="ORF">E2C01_053329</name>
</gene>
<sequence length="123" mass="13490">MTNLPVGHHKTTTIIFLPSSEHIFLILFVLVRSNRKLDFQATRLLTGEGIGPLEFTEPRYCALMQEDAALGAPVVTVLAVHRRDSHSLTSTSGNCIPRILRGDAVSQHRRTGVTSAALQTQES</sequence>
<evidence type="ECO:0000313" key="3">
    <source>
        <dbReference type="Proteomes" id="UP000324222"/>
    </source>
</evidence>
<accession>A0A5B7GK08</accession>
<keyword evidence="1" id="KW-1133">Transmembrane helix</keyword>
<keyword evidence="1" id="KW-0812">Transmembrane</keyword>
<comment type="caution">
    <text evidence="2">The sequence shown here is derived from an EMBL/GenBank/DDBJ whole genome shotgun (WGS) entry which is preliminary data.</text>
</comment>
<keyword evidence="3" id="KW-1185">Reference proteome</keyword>
<name>A0A5B7GK08_PORTR</name>
<evidence type="ECO:0000313" key="2">
    <source>
        <dbReference type="EMBL" id="MPC59312.1"/>
    </source>
</evidence>
<proteinExistence type="predicted"/>
<keyword evidence="1" id="KW-0472">Membrane</keyword>
<evidence type="ECO:0000256" key="1">
    <source>
        <dbReference type="SAM" id="Phobius"/>
    </source>
</evidence>